<dbReference type="GO" id="GO:0002143">
    <property type="term" value="P:tRNA wobble position uridine thiolation"/>
    <property type="evidence" value="ECO:0007669"/>
    <property type="project" value="TreeGrafter"/>
</dbReference>
<dbReference type="InterPro" id="IPR014729">
    <property type="entry name" value="Rossmann-like_a/b/a_fold"/>
</dbReference>
<dbReference type="InterPro" id="IPR004506">
    <property type="entry name" value="MnmA-like"/>
</dbReference>
<comment type="function">
    <text evidence="1">Catalyzes the 2-thiolation of uridine at the wobble position (U34) of mitochondrial tRNA(Lys), tRNA(Glu) and tRNA(Gln). Required for the formation of 5-taurinomethyl-2-thiouridine (tm5s2U) of mitochondrial tRNA(Lys), tRNA(Glu), and tRNA(Gln) at the wobble position. ATP is required to activate the C2 atom of the wobble base.</text>
</comment>
<dbReference type="GO" id="GO:0005524">
    <property type="term" value="F:ATP binding"/>
    <property type="evidence" value="ECO:0007669"/>
    <property type="project" value="UniProtKB-KW"/>
</dbReference>
<keyword evidence="8" id="KW-0547">Nucleotide-binding</keyword>
<keyword evidence="10" id="KW-0694">RNA-binding</keyword>
<dbReference type="AlphaFoldDB" id="A0A2P6V7Z5"/>
<evidence type="ECO:0000256" key="13">
    <source>
        <dbReference type="SAM" id="MobiDB-lite"/>
    </source>
</evidence>
<dbReference type="OrthoDB" id="3685at2759"/>
<comment type="caution">
    <text evidence="15">The sequence shown here is derived from an EMBL/GenBank/DDBJ whole genome shotgun (WGS) entry which is preliminary data.</text>
</comment>
<evidence type="ECO:0000256" key="8">
    <source>
        <dbReference type="ARBA" id="ARBA00022741"/>
    </source>
</evidence>
<dbReference type="STRING" id="554055.A0A2P6V7Z5"/>
<keyword evidence="11" id="KW-1015">Disulfide bond</keyword>
<feature type="region of interest" description="Disordered" evidence="13">
    <location>
        <begin position="102"/>
        <end position="125"/>
    </location>
</feature>
<dbReference type="EC" id="2.8.1.14" evidence="4"/>
<dbReference type="Gene3D" id="3.40.50.620">
    <property type="entry name" value="HUPs"/>
    <property type="match status" value="1"/>
</dbReference>
<keyword evidence="14" id="KW-0812">Transmembrane</keyword>
<evidence type="ECO:0000256" key="10">
    <source>
        <dbReference type="ARBA" id="ARBA00022884"/>
    </source>
</evidence>
<dbReference type="InterPro" id="IPR023382">
    <property type="entry name" value="MnmA-like_central_sf"/>
</dbReference>
<evidence type="ECO:0000256" key="12">
    <source>
        <dbReference type="ARBA" id="ARBA00049564"/>
    </source>
</evidence>
<keyword evidence="6" id="KW-0808">Transferase</keyword>
<dbReference type="GO" id="GO:0005739">
    <property type="term" value="C:mitochondrion"/>
    <property type="evidence" value="ECO:0007669"/>
    <property type="project" value="UniProtKB-SubCell"/>
</dbReference>
<keyword evidence="16" id="KW-1185">Reference proteome</keyword>
<name>A0A2P6V7Z5_9CHLO</name>
<comment type="similarity">
    <text evidence="3">Belongs to the MnmA/TRMU family.</text>
</comment>
<dbReference type="NCBIfam" id="NF001138">
    <property type="entry name" value="PRK00143.1"/>
    <property type="match status" value="1"/>
</dbReference>
<evidence type="ECO:0000313" key="16">
    <source>
        <dbReference type="Proteomes" id="UP000239649"/>
    </source>
</evidence>
<evidence type="ECO:0000256" key="14">
    <source>
        <dbReference type="SAM" id="Phobius"/>
    </source>
</evidence>
<dbReference type="EMBL" id="LHPF02000021">
    <property type="protein sequence ID" value="PSC70209.1"/>
    <property type="molecule type" value="Genomic_DNA"/>
</dbReference>
<dbReference type="PANTHER" id="PTHR11933:SF5">
    <property type="entry name" value="MITOCHONDRIAL TRNA-SPECIFIC 2-THIOURIDYLASE 1"/>
    <property type="match status" value="1"/>
</dbReference>
<keyword evidence="5" id="KW-0820">tRNA-binding</keyword>
<proteinExistence type="inferred from homology"/>
<feature type="transmembrane region" description="Helical" evidence="14">
    <location>
        <begin position="20"/>
        <end position="39"/>
    </location>
</feature>
<evidence type="ECO:0000256" key="2">
    <source>
        <dbReference type="ARBA" id="ARBA00004173"/>
    </source>
</evidence>
<evidence type="ECO:0000313" key="15">
    <source>
        <dbReference type="EMBL" id="PSC70209.1"/>
    </source>
</evidence>
<dbReference type="CDD" id="cd01998">
    <property type="entry name" value="MnmA_TRMU-like"/>
    <property type="match status" value="1"/>
</dbReference>
<keyword evidence="9" id="KW-0067">ATP-binding</keyword>
<dbReference type="GO" id="GO:0061708">
    <property type="term" value="F:tRNA-5-taurinomethyluridine 2-sulfurtransferase"/>
    <property type="evidence" value="ECO:0007669"/>
    <property type="project" value="UniProtKB-EC"/>
</dbReference>
<sequence>MLETVLHGALARGVNGPTLLLLNVCLVACTLVCASLLLPSVGLPAEVVPHIGVLLLLALGLIASVNWVIVQTGTVSAEEQRRELFGEPAAEQPLLLPAEGAAEGTAPAPADAATPAAADQKDKEQGRRVAVGISGGVDSAVAALLLQRAGYDVVGVFMRNWDESEETGNQNCSVERDLRDAAAVCRQLSIPLHEADFVSDYWNQVFTEFLAQCERGLSPNPDLACNRHIKFDALLQFAGLLGAELVATGHYARLAPAAAGATAAPPGRAAAAGERAHPVLQLLRGVDLAKDQTYFLASVQPAALRHVLFPIGHLQKPDVRHVAAEAGLVPADKRSSAGICFIGRRNFADFLAQYIPPLPGCLVDVDCGAALGPCPDLTAVTHGQRPGIGGAPERVYAAGKDVIDRVVYVAQGRDHPALFCRTALLRTPHWLSPEHAARLAHDGSLRCQYKARYGQQPRGCTLLPVDAAAAGALRNQSKFEASGLALINGTYYVVFDSSESLGFLDDEFHFRSPKNRLVRDKGQIDSQFEGIGYMPESETFLLLKEAVAHGGHPHFHPHIVHARLTPDGDSWVELEQCKVDFEITSENKGFESIVYTHTSKGAYLMGLCEGNHCKGGKEGRDQGNGRIVLAQLGKTLTGECVWHTQRVLQIPPRADFTDYSAFAFAPGPASTKMAILSQTDAKVWIGDFDREDMAFTSGGQVFHFPRTNTCQTVYCNAEGVQWIDDRRIIVTSDKAKGYQPFWCDAKDQMVHIFSLPISFNPEAVVDPY</sequence>
<dbReference type="GO" id="GO:0000049">
    <property type="term" value="F:tRNA binding"/>
    <property type="evidence" value="ECO:0007669"/>
    <property type="project" value="UniProtKB-KW"/>
</dbReference>
<keyword evidence="14" id="KW-0472">Membrane</keyword>
<reference evidence="15 16" key="1">
    <citation type="journal article" date="2018" name="Plant J.">
        <title>Genome sequences of Chlorella sorokiniana UTEX 1602 and Micractinium conductrix SAG 241.80: implications to maltose excretion by a green alga.</title>
        <authorList>
            <person name="Arriola M.B."/>
            <person name="Velmurugan N."/>
            <person name="Zhang Y."/>
            <person name="Plunkett M.H."/>
            <person name="Hondzo H."/>
            <person name="Barney B.M."/>
        </authorList>
    </citation>
    <scope>NUCLEOTIDE SEQUENCE [LARGE SCALE GENOMIC DNA]</scope>
    <source>
        <strain evidence="15 16">SAG 241.80</strain>
    </source>
</reference>
<dbReference type="Gene3D" id="2.30.30.280">
    <property type="entry name" value="Adenine nucleotide alpha hydrolases-like domains"/>
    <property type="match status" value="1"/>
</dbReference>
<dbReference type="PANTHER" id="PTHR11933">
    <property type="entry name" value="TRNA 5-METHYLAMINOMETHYL-2-THIOURIDYLATE -METHYLTRANSFERASE"/>
    <property type="match status" value="1"/>
</dbReference>
<feature type="compositionally biased region" description="Low complexity" evidence="13">
    <location>
        <begin position="102"/>
        <end position="118"/>
    </location>
</feature>
<evidence type="ECO:0000256" key="1">
    <source>
        <dbReference type="ARBA" id="ARBA00003986"/>
    </source>
</evidence>
<organism evidence="15 16">
    <name type="scientific">Micractinium conductrix</name>
    <dbReference type="NCBI Taxonomy" id="554055"/>
    <lineage>
        <taxon>Eukaryota</taxon>
        <taxon>Viridiplantae</taxon>
        <taxon>Chlorophyta</taxon>
        <taxon>core chlorophytes</taxon>
        <taxon>Trebouxiophyceae</taxon>
        <taxon>Chlorellales</taxon>
        <taxon>Chlorellaceae</taxon>
        <taxon>Chlorella clade</taxon>
        <taxon>Micractinium</taxon>
    </lineage>
</organism>
<evidence type="ECO:0000256" key="3">
    <source>
        <dbReference type="ARBA" id="ARBA00006191"/>
    </source>
</evidence>
<evidence type="ECO:0000256" key="11">
    <source>
        <dbReference type="ARBA" id="ARBA00023157"/>
    </source>
</evidence>
<gene>
    <name evidence="15" type="ORF">C2E20_6360</name>
</gene>
<evidence type="ECO:0000256" key="7">
    <source>
        <dbReference type="ARBA" id="ARBA00022694"/>
    </source>
</evidence>
<feature type="transmembrane region" description="Helical" evidence="14">
    <location>
        <begin position="51"/>
        <end position="70"/>
    </location>
</feature>
<evidence type="ECO:0000256" key="5">
    <source>
        <dbReference type="ARBA" id="ARBA00022555"/>
    </source>
</evidence>
<keyword evidence="7" id="KW-0819">tRNA processing</keyword>
<dbReference type="Pfam" id="PF03054">
    <property type="entry name" value="tRNA_Me_trans"/>
    <property type="match status" value="1"/>
</dbReference>
<evidence type="ECO:0000256" key="6">
    <source>
        <dbReference type="ARBA" id="ARBA00022679"/>
    </source>
</evidence>
<dbReference type="SUPFAM" id="SSF52402">
    <property type="entry name" value="Adenine nucleotide alpha hydrolases-like"/>
    <property type="match status" value="1"/>
</dbReference>
<dbReference type="Proteomes" id="UP000239649">
    <property type="component" value="Unassembled WGS sequence"/>
</dbReference>
<keyword evidence="14" id="KW-1133">Transmembrane helix</keyword>
<protein>
    <recommendedName>
        <fullName evidence="4">tRNA-5-taurinomethyluridine 2-sulfurtransferase</fullName>
        <ecNumber evidence="4">2.8.1.14</ecNumber>
    </recommendedName>
</protein>
<dbReference type="NCBIfam" id="TIGR00420">
    <property type="entry name" value="trmU"/>
    <property type="match status" value="1"/>
</dbReference>
<dbReference type="FunFam" id="3.40.50.620:FF:000104">
    <property type="entry name" value="Mitochondrial tRNA-specific 2-thiouridylase 1"/>
    <property type="match status" value="1"/>
</dbReference>
<accession>A0A2P6V7Z5</accession>
<evidence type="ECO:0000256" key="4">
    <source>
        <dbReference type="ARBA" id="ARBA00011953"/>
    </source>
</evidence>
<evidence type="ECO:0000256" key="9">
    <source>
        <dbReference type="ARBA" id="ARBA00022840"/>
    </source>
</evidence>
<comment type="catalytic activity">
    <reaction evidence="12">
        <text>5-taurinomethyluridine(34) in tRNA + S-sulfanyl-L-cysteinyl-[protein] + AH2 + ATP = 5-taurinomethyl-2-thiouridine(34) in tRNA + L-cysteinyl-[protein] + A + AMP + diphosphate + H(+)</text>
        <dbReference type="Rhea" id="RHEA:47040"/>
        <dbReference type="Rhea" id="RHEA-COMP:10131"/>
        <dbReference type="Rhea" id="RHEA-COMP:11726"/>
        <dbReference type="Rhea" id="RHEA-COMP:11732"/>
        <dbReference type="Rhea" id="RHEA-COMP:11733"/>
        <dbReference type="ChEBI" id="CHEBI:13193"/>
        <dbReference type="ChEBI" id="CHEBI:15378"/>
        <dbReference type="ChEBI" id="CHEBI:17499"/>
        <dbReference type="ChEBI" id="CHEBI:29950"/>
        <dbReference type="ChEBI" id="CHEBI:30616"/>
        <dbReference type="ChEBI" id="CHEBI:33019"/>
        <dbReference type="ChEBI" id="CHEBI:61963"/>
        <dbReference type="ChEBI" id="CHEBI:87171"/>
        <dbReference type="ChEBI" id="CHEBI:87172"/>
        <dbReference type="ChEBI" id="CHEBI:456215"/>
        <dbReference type="EC" id="2.8.1.14"/>
    </reaction>
</comment>
<comment type="subcellular location">
    <subcellularLocation>
        <location evidence="2">Mitochondrion</location>
    </subcellularLocation>
</comment>